<dbReference type="InterPro" id="IPR013815">
    <property type="entry name" value="ATP_grasp_subdomain_1"/>
</dbReference>
<dbReference type="Gene3D" id="3.40.50.720">
    <property type="entry name" value="NAD(P)-binding Rossmann-like Domain"/>
    <property type="match status" value="1"/>
</dbReference>
<keyword evidence="1 8" id="KW-0436">Ligase</keyword>
<dbReference type="Gene3D" id="3.30.470.20">
    <property type="entry name" value="ATP-grasp fold, B domain"/>
    <property type="match status" value="1"/>
</dbReference>
<dbReference type="InterPro" id="IPR003781">
    <property type="entry name" value="CoA-bd"/>
</dbReference>
<dbReference type="Pfam" id="PF19045">
    <property type="entry name" value="Ligase_CoA_2"/>
    <property type="match status" value="1"/>
</dbReference>
<dbReference type="InterPro" id="IPR032875">
    <property type="entry name" value="Succ_CoA_lig_flav_dom"/>
</dbReference>
<dbReference type="PROSITE" id="PS50975">
    <property type="entry name" value="ATP_GRASP"/>
    <property type="match status" value="1"/>
</dbReference>
<accession>A0A5B8NHZ0</accession>
<protein>
    <submittedName>
        <fullName evidence="8">Bifunctional acetate--CoA ligase family protein/GNAT family N-acetyltransferase</fullName>
    </submittedName>
</protein>
<dbReference type="InterPro" id="IPR000182">
    <property type="entry name" value="GNAT_dom"/>
</dbReference>
<dbReference type="InterPro" id="IPR011761">
    <property type="entry name" value="ATP-grasp"/>
</dbReference>
<evidence type="ECO:0000256" key="4">
    <source>
        <dbReference type="ARBA" id="ARBA00060888"/>
    </source>
</evidence>
<dbReference type="GO" id="GO:0046872">
    <property type="term" value="F:metal ion binding"/>
    <property type="evidence" value="ECO:0007669"/>
    <property type="project" value="InterPro"/>
</dbReference>
<dbReference type="Pfam" id="PF13302">
    <property type="entry name" value="Acetyltransf_3"/>
    <property type="match status" value="1"/>
</dbReference>
<keyword evidence="8" id="KW-0808">Transferase</keyword>
<dbReference type="Gene3D" id="3.30.1490.20">
    <property type="entry name" value="ATP-grasp fold, A domain"/>
    <property type="match status" value="1"/>
</dbReference>
<dbReference type="InterPro" id="IPR051538">
    <property type="entry name" value="Acyl-CoA_Synth/Transferase"/>
</dbReference>
<dbReference type="CDD" id="cd04301">
    <property type="entry name" value="NAT_SF"/>
    <property type="match status" value="1"/>
</dbReference>
<dbReference type="KEGG" id="enn:FRE64_00620"/>
<dbReference type="SUPFAM" id="SSF51735">
    <property type="entry name" value="NAD(P)-binding Rossmann-fold domains"/>
    <property type="match status" value="1"/>
</dbReference>
<evidence type="ECO:0000256" key="5">
    <source>
        <dbReference type="PROSITE-ProRule" id="PRU00409"/>
    </source>
</evidence>
<evidence type="ECO:0000256" key="3">
    <source>
        <dbReference type="ARBA" id="ARBA00022840"/>
    </source>
</evidence>
<dbReference type="SUPFAM" id="SSF56059">
    <property type="entry name" value="Glutathione synthetase ATP-binding domain-like"/>
    <property type="match status" value="1"/>
</dbReference>
<dbReference type="SUPFAM" id="SSF52210">
    <property type="entry name" value="Succinyl-CoA synthetase domains"/>
    <property type="match status" value="2"/>
</dbReference>
<dbReference type="GO" id="GO:0005524">
    <property type="term" value="F:ATP binding"/>
    <property type="evidence" value="ECO:0007669"/>
    <property type="project" value="UniProtKB-UniRule"/>
</dbReference>
<organism evidence="8 9">
    <name type="scientific">Euhalothece natronophila Z-M001</name>
    <dbReference type="NCBI Taxonomy" id="522448"/>
    <lineage>
        <taxon>Bacteria</taxon>
        <taxon>Bacillati</taxon>
        <taxon>Cyanobacteriota</taxon>
        <taxon>Cyanophyceae</taxon>
        <taxon>Oscillatoriophycideae</taxon>
        <taxon>Chroococcales</taxon>
        <taxon>Halothecacae</taxon>
        <taxon>Halothece cluster</taxon>
        <taxon>Euhalothece</taxon>
    </lineage>
</organism>
<dbReference type="InterPro" id="IPR016102">
    <property type="entry name" value="Succinyl-CoA_synth-like"/>
</dbReference>
<dbReference type="InterPro" id="IPR016181">
    <property type="entry name" value="Acyl_CoA_acyltransferase"/>
</dbReference>
<gene>
    <name evidence="8" type="ORF">FRE64_00620</name>
</gene>
<dbReference type="Gene3D" id="3.40.630.30">
    <property type="match status" value="1"/>
</dbReference>
<dbReference type="Proteomes" id="UP000318453">
    <property type="component" value="Chromosome"/>
</dbReference>
<dbReference type="FunFam" id="3.30.1490.20:FF:000020">
    <property type="entry name" value="Protein lysine acetyltransferase"/>
    <property type="match status" value="1"/>
</dbReference>
<dbReference type="PANTHER" id="PTHR43334">
    <property type="entry name" value="ACETATE--COA LIGASE [ADP-FORMING]"/>
    <property type="match status" value="1"/>
</dbReference>
<dbReference type="Pfam" id="PF13380">
    <property type="entry name" value="CoA_binding_2"/>
    <property type="match status" value="1"/>
</dbReference>
<dbReference type="PROSITE" id="PS51186">
    <property type="entry name" value="GNAT"/>
    <property type="match status" value="1"/>
</dbReference>
<dbReference type="Pfam" id="PF13607">
    <property type="entry name" value="Succ_CoA_lig"/>
    <property type="match status" value="1"/>
</dbReference>
<name>A0A5B8NHZ0_9CHRO</name>
<evidence type="ECO:0000313" key="9">
    <source>
        <dbReference type="Proteomes" id="UP000318453"/>
    </source>
</evidence>
<evidence type="ECO:0000256" key="1">
    <source>
        <dbReference type="ARBA" id="ARBA00022598"/>
    </source>
</evidence>
<sequence length="905" mass="98899">MQAQTVTNDPAHDFLGTRQPLDAIFAPKSVAVIGASEKKGSVGRTLLWNLISNPFGGTVYPVNPKRNSILGIKAYASLNAIPDPVDLAIIATPAPSVSQVIKDCTYKGVKGAIIISAGFKEIGEQGIALEQEIKAEAQAHNLRIVGPNCLGVMNPHYGLNATFGSAMALPGNVGFISQSGALCTSILDWSFRENVGFSAFVSIGSMLDVNWGDLIDYLGDDPNTHSIVIYMESIGDARSFLSAAREVALTKPIIVIKSGRTSAAAQAAASHTGALAGSDDVLDAAFRRCGVLRVDTIDDLFNLAEILAKQPRPKGNRLTILTNAGGPGVLATDALIRRGGKLAELAPETIQALNDCLPTHWSHGNPIDILGDADPQRYESAIAQVAKDPNSDGLLVILTPQAMTNPTKIAESLSNFSQLQGKPVLASWMGGNSVEQGEKLLNDANIFTLPYPDTAAQVFNLMWRYSYNLQGIYETPILREGRKPDYQQVETIFSQVYRSQRTLLTEYESKQLLNAYHIPTVETRLATSIEEAVNQANAIGYPVVLKLSSETITHKTDVGGVQLNLKNATEVEVAYQQIQNSVSPEHFQGVTVQPMLKLDGYELILGSSLDPQFGPVLLFGTGGSLVEVFQDRALALPPLNTTLARRMMEQTRIYQALQGVRGRTAVDLEALEQLLVQFSQLVVEQPQIKEIDINPLLAQTPEAGGSIALDARVVLHDQVTSDSKPAIRPYPTQYITQWQLKDKTPVTIRPIRPEDEPLIRSFHGTLSEESVYLRYAHLISQAHRITHTRLTRICFIDYDRELALVADHEDASGNHYILGVGRLSQIKGSNQAEFGMLISDHYQGQGLGTKFLQQLINIAKQEELEGIIAYILPENRPMQKICQRLGFTLRKDTEEEMMVAELTLK</sequence>
<dbReference type="GO" id="GO:0043758">
    <property type="term" value="F:acetate-CoA ligase (ADP-forming) activity"/>
    <property type="evidence" value="ECO:0007669"/>
    <property type="project" value="InterPro"/>
</dbReference>
<dbReference type="Gene3D" id="3.40.50.261">
    <property type="entry name" value="Succinyl-CoA synthetase domains"/>
    <property type="match status" value="2"/>
</dbReference>
<dbReference type="Pfam" id="PF13549">
    <property type="entry name" value="ATP-grasp_5"/>
    <property type="match status" value="1"/>
</dbReference>
<feature type="domain" description="ATP-grasp" evidence="6">
    <location>
        <begin position="510"/>
        <end position="546"/>
    </location>
</feature>
<dbReference type="OrthoDB" id="9807426at2"/>
<dbReference type="RefSeq" id="WP_146294189.1">
    <property type="nucleotide sequence ID" value="NZ_CP042326.1"/>
</dbReference>
<evidence type="ECO:0000256" key="2">
    <source>
        <dbReference type="ARBA" id="ARBA00022741"/>
    </source>
</evidence>
<dbReference type="InterPro" id="IPR043938">
    <property type="entry name" value="Ligase_CoA_dom"/>
</dbReference>
<dbReference type="AlphaFoldDB" id="A0A5B8NHZ0"/>
<dbReference type="InterPro" id="IPR036291">
    <property type="entry name" value="NAD(P)-bd_dom_sf"/>
</dbReference>
<evidence type="ECO:0000259" key="6">
    <source>
        <dbReference type="PROSITE" id="PS50975"/>
    </source>
</evidence>
<dbReference type="GO" id="GO:0016747">
    <property type="term" value="F:acyltransferase activity, transferring groups other than amino-acyl groups"/>
    <property type="evidence" value="ECO:0007669"/>
    <property type="project" value="InterPro"/>
</dbReference>
<keyword evidence="9" id="KW-1185">Reference proteome</keyword>
<evidence type="ECO:0000313" key="8">
    <source>
        <dbReference type="EMBL" id="QDZ38578.1"/>
    </source>
</evidence>
<comment type="similarity">
    <text evidence="4">In the N-terminal section; belongs to the acetate CoA ligase alpha subunit family.</text>
</comment>
<dbReference type="SUPFAM" id="SSF55729">
    <property type="entry name" value="Acyl-CoA N-acyltransferases (Nat)"/>
    <property type="match status" value="1"/>
</dbReference>
<dbReference type="SMART" id="SM00881">
    <property type="entry name" value="CoA_binding"/>
    <property type="match status" value="1"/>
</dbReference>
<evidence type="ECO:0000259" key="7">
    <source>
        <dbReference type="PROSITE" id="PS51186"/>
    </source>
</evidence>
<keyword evidence="3 5" id="KW-0067">ATP-binding</keyword>
<proteinExistence type="inferred from homology"/>
<keyword evidence="2 5" id="KW-0547">Nucleotide-binding</keyword>
<feature type="domain" description="N-acetyltransferase" evidence="7">
    <location>
        <begin position="746"/>
        <end position="905"/>
    </location>
</feature>
<dbReference type="EMBL" id="CP042326">
    <property type="protein sequence ID" value="QDZ38578.1"/>
    <property type="molecule type" value="Genomic_DNA"/>
</dbReference>
<reference evidence="8" key="1">
    <citation type="submission" date="2019-08" db="EMBL/GenBank/DDBJ databases">
        <title>Carotenoids and Carotenoid Binding Proteins in the Halophilic Cyanobacterium Euhalothece sp. ZM00.</title>
        <authorList>
            <person name="Cho S.M."/>
            <person name="Song J.Y."/>
            <person name="Park Y.-I."/>
        </authorList>
    </citation>
    <scope>NUCLEOTIDE SEQUENCE [LARGE SCALE GENOMIC DNA]</scope>
    <source>
        <strain evidence="8">Z-M001</strain>
    </source>
</reference>
<dbReference type="PANTHER" id="PTHR43334:SF1">
    <property type="entry name" value="3-HYDROXYPROPIONATE--COA LIGASE [ADP-FORMING]"/>
    <property type="match status" value="1"/>
</dbReference>